<evidence type="ECO:0000259" key="3">
    <source>
        <dbReference type="PROSITE" id="PS50174"/>
    </source>
</evidence>
<accession>A0A0L7KSE9</accession>
<dbReference type="EMBL" id="JTDY01006234">
    <property type="protein sequence ID" value="KOB66178.1"/>
    <property type="molecule type" value="Genomic_DNA"/>
</dbReference>
<sequence>MDFARKQLEKYGWSDGKGLGKHENGISEALKPKLKRSVTGVGHDPASEFNEHWWSAFDDFVITSSTWKMNRKRSKQTDEAQYSEYFVRTAVLTNDKGGRKTENVKESESEDEDVSKKDVFKMTDEELFKACEGRTAHKIAEQEQMLLTQPQYEGYSHAKKLKQKAEESIEQITLEEDVIEVHKKKKKRKRCRNENDIQLAESERTLPEELLKSKNKDTSESKNYTNSESMAVESEVLNDGEKVKKSKKKKRIVEDIESGSLEITDTHEVSELKTKKKKKKKVKNDQIDC</sequence>
<feature type="region of interest" description="Disordered" evidence="2">
    <location>
        <begin position="268"/>
        <end position="289"/>
    </location>
</feature>
<dbReference type="InterPro" id="IPR000467">
    <property type="entry name" value="G_patch_dom"/>
</dbReference>
<keyword evidence="5" id="KW-1185">Reference proteome</keyword>
<reference evidence="4 5" key="1">
    <citation type="journal article" date="2015" name="Genome Biol. Evol.">
        <title>The genome of winter moth (Operophtera brumata) provides a genomic perspective on sexual dimorphism and phenology.</title>
        <authorList>
            <person name="Derks M.F."/>
            <person name="Smit S."/>
            <person name="Salis L."/>
            <person name="Schijlen E."/>
            <person name="Bossers A."/>
            <person name="Mateman C."/>
            <person name="Pijl A.S."/>
            <person name="de Ridder D."/>
            <person name="Groenen M.A."/>
            <person name="Visser M.E."/>
            <person name="Megens H.J."/>
        </authorList>
    </citation>
    <scope>NUCLEOTIDE SEQUENCE [LARGE SCALE GENOMIC DNA]</scope>
    <source>
        <strain evidence="4">WM2013NL</strain>
        <tissue evidence="4">Head and thorax</tissue>
    </source>
</reference>
<dbReference type="InterPro" id="IPR050656">
    <property type="entry name" value="PINX1"/>
</dbReference>
<evidence type="ECO:0000256" key="1">
    <source>
        <dbReference type="ARBA" id="ARBA00040365"/>
    </source>
</evidence>
<dbReference type="PANTHER" id="PTHR23149">
    <property type="entry name" value="G PATCH DOMAIN CONTAINING PROTEIN"/>
    <property type="match status" value="1"/>
</dbReference>
<name>A0A0L7KSE9_OPEBR</name>
<gene>
    <name evidence="4" type="ORF">OBRU01_21636</name>
</gene>
<dbReference type="Pfam" id="PF01585">
    <property type="entry name" value="G-patch"/>
    <property type="match status" value="1"/>
</dbReference>
<dbReference type="GO" id="GO:0003676">
    <property type="term" value="F:nucleic acid binding"/>
    <property type="evidence" value="ECO:0007669"/>
    <property type="project" value="InterPro"/>
</dbReference>
<dbReference type="PANTHER" id="PTHR23149:SF9">
    <property type="entry name" value="G PATCH DOMAIN-CONTAINING PROTEIN 4"/>
    <property type="match status" value="1"/>
</dbReference>
<dbReference type="SMART" id="SM00443">
    <property type="entry name" value="G_patch"/>
    <property type="match status" value="1"/>
</dbReference>
<proteinExistence type="predicted"/>
<dbReference type="Proteomes" id="UP000037510">
    <property type="component" value="Unassembled WGS sequence"/>
</dbReference>
<evidence type="ECO:0000313" key="4">
    <source>
        <dbReference type="EMBL" id="KOB66178.1"/>
    </source>
</evidence>
<organism evidence="4 5">
    <name type="scientific">Operophtera brumata</name>
    <name type="common">Winter moth</name>
    <name type="synonym">Phalaena brumata</name>
    <dbReference type="NCBI Taxonomy" id="104452"/>
    <lineage>
        <taxon>Eukaryota</taxon>
        <taxon>Metazoa</taxon>
        <taxon>Ecdysozoa</taxon>
        <taxon>Arthropoda</taxon>
        <taxon>Hexapoda</taxon>
        <taxon>Insecta</taxon>
        <taxon>Pterygota</taxon>
        <taxon>Neoptera</taxon>
        <taxon>Endopterygota</taxon>
        <taxon>Lepidoptera</taxon>
        <taxon>Glossata</taxon>
        <taxon>Ditrysia</taxon>
        <taxon>Geometroidea</taxon>
        <taxon>Geometridae</taxon>
        <taxon>Larentiinae</taxon>
        <taxon>Operophtera</taxon>
    </lineage>
</organism>
<dbReference type="GO" id="GO:0005730">
    <property type="term" value="C:nucleolus"/>
    <property type="evidence" value="ECO:0007669"/>
    <property type="project" value="TreeGrafter"/>
</dbReference>
<comment type="caution">
    <text evidence="4">The sequence shown here is derived from an EMBL/GenBank/DDBJ whole genome shotgun (WGS) entry which is preliminary data.</text>
</comment>
<dbReference type="STRING" id="104452.A0A0L7KSE9"/>
<evidence type="ECO:0000256" key="2">
    <source>
        <dbReference type="SAM" id="MobiDB-lite"/>
    </source>
</evidence>
<evidence type="ECO:0000313" key="5">
    <source>
        <dbReference type="Proteomes" id="UP000037510"/>
    </source>
</evidence>
<feature type="region of interest" description="Disordered" evidence="2">
    <location>
        <begin position="183"/>
        <end position="251"/>
    </location>
</feature>
<dbReference type="PROSITE" id="PS50174">
    <property type="entry name" value="G_PATCH"/>
    <property type="match status" value="1"/>
</dbReference>
<protein>
    <recommendedName>
        <fullName evidence="1">G patch domain-containing protein 4</fullName>
    </recommendedName>
</protein>
<feature type="compositionally biased region" description="Basic and acidic residues" evidence="2">
    <location>
        <begin position="201"/>
        <end position="220"/>
    </location>
</feature>
<dbReference type="AlphaFoldDB" id="A0A0L7KSE9"/>
<feature type="domain" description="G-patch" evidence="3">
    <location>
        <begin position="1"/>
        <end position="46"/>
    </location>
</feature>